<dbReference type="Proteomes" id="UP000288758">
    <property type="component" value="Chromosome"/>
</dbReference>
<protein>
    <recommendedName>
        <fullName evidence="3">Glutathione S-transferase domain-containing protein</fullName>
    </recommendedName>
</protein>
<dbReference type="EMBL" id="CP034669">
    <property type="protein sequence ID" value="QAT88027.1"/>
    <property type="molecule type" value="Genomic_DNA"/>
</dbReference>
<gene>
    <name evidence="1" type="ORF">EJ065_6498</name>
</gene>
<name>A0A410S1D8_CORCK</name>
<dbReference type="Gene3D" id="1.20.1050.10">
    <property type="match status" value="1"/>
</dbReference>
<accession>A0A410S1D8</accession>
<dbReference type="AlphaFoldDB" id="A0A410S1D8"/>
<evidence type="ECO:0000313" key="2">
    <source>
        <dbReference type="Proteomes" id="UP000288758"/>
    </source>
</evidence>
<dbReference type="Gene3D" id="3.40.30.10">
    <property type="entry name" value="Glutaredoxin"/>
    <property type="match status" value="1"/>
</dbReference>
<reference evidence="1 2" key="1">
    <citation type="submission" date="2018-12" db="EMBL/GenBank/DDBJ databases">
        <title>Complete Genome Sequence of the Corallopyronin A producing Myxobacterium Corallococcus coralloides B035.</title>
        <authorList>
            <person name="Bouhired S.M."/>
            <person name="Rupp O."/>
            <person name="Blom J."/>
            <person name="Schaeberle T.F."/>
            <person name="Kehraus S."/>
            <person name="Schiefer A."/>
            <person name="Pfarr K."/>
            <person name="Goesmann A."/>
            <person name="Hoerauf A."/>
            <person name="Koenig G.M."/>
        </authorList>
    </citation>
    <scope>NUCLEOTIDE SEQUENCE [LARGE SCALE GENOMIC DNA]</scope>
    <source>
        <strain evidence="1 2">B035</strain>
    </source>
</reference>
<sequence length="210" mass="23420">MATLDTPVIIGRSSSHFTRIARLFATELGVDHSFQVVRDLLSTNPEDYGGNPALRIPVLKTAQGAWFGALNVSRELWRRSNPRLRVVWPEDLDTPLLANLQELTLQAMATEVTLIMEKMAGAGEGTTHARKLRESLGNMMAWLEANASAALTALPQERNLSYLEVTLFCLVTHLEFRDVLPTTSYATLNRFCQQFAQRPSASATPFRFDV</sequence>
<organism evidence="1 2">
    <name type="scientific">Corallococcus coralloides</name>
    <name type="common">Myxococcus coralloides</name>
    <dbReference type="NCBI Taxonomy" id="184914"/>
    <lineage>
        <taxon>Bacteria</taxon>
        <taxon>Pseudomonadati</taxon>
        <taxon>Myxococcota</taxon>
        <taxon>Myxococcia</taxon>
        <taxon>Myxococcales</taxon>
        <taxon>Cystobacterineae</taxon>
        <taxon>Myxococcaceae</taxon>
        <taxon>Corallococcus</taxon>
    </lineage>
</organism>
<proteinExistence type="predicted"/>
<evidence type="ECO:0008006" key="3">
    <source>
        <dbReference type="Google" id="ProtNLM"/>
    </source>
</evidence>
<dbReference type="RefSeq" id="WP_128799272.1">
    <property type="nucleotide sequence ID" value="NZ_CP034669.1"/>
</dbReference>
<evidence type="ECO:0000313" key="1">
    <source>
        <dbReference type="EMBL" id="QAT88027.1"/>
    </source>
</evidence>